<keyword evidence="3" id="KW-1185">Reference proteome</keyword>
<comment type="caution">
    <text evidence="2">The sequence shown here is derived from an EMBL/GenBank/DDBJ whole genome shotgun (WGS) entry which is preliminary data.</text>
</comment>
<protein>
    <recommendedName>
        <fullName evidence="4">DUF1795 domain-containing protein</fullName>
    </recommendedName>
</protein>
<dbReference type="OrthoDB" id="9865957at2"/>
<evidence type="ECO:0000313" key="3">
    <source>
        <dbReference type="Proteomes" id="UP000005309"/>
    </source>
</evidence>
<dbReference type="HOGENOM" id="CLU_1282482_0_0_9"/>
<evidence type="ECO:0000313" key="2">
    <source>
        <dbReference type="EMBL" id="EEQ49272.1"/>
    </source>
</evidence>
<feature type="signal peptide" evidence="1">
    <location>
        <begin position="1"/>
        <end position="23"/>
    </location>
</feature>
<dbReference type="AlphaFoldDB" id="C4V1E6"/>
<accession>C4V1E6</accession>
<keyword evidence="1" id="KW-0732">Signal</keyword>
<proteinExistence type="predicted"/>
<evidence type="ECO:0000256" key="1">
    <source>
        <dbReference type="SAM" id="SignalP"/>
    </source>
</evidence>
<feature type="chain" id="PRO_5002944806" description="DUF1795 domain-containing protein" evidence="1">
    <location>
        <begin position="24"/>
        <end position="215"/>
    </location>
</feature>
<gene>
    <name evidence="2" type="ORF">HMPREF0908_0340</name>
</gene>
<organism evidence="2 3">
    <name type="scientific">Selenomonas flueggei ATCC 43531</name>
    <dbReference type="NCBI Taxonomy" id="638302"/>
    <lineage>
        <taxon>Bacteria</taxon>
        <taxon>Bacillati</taxon>
        <taxon>Bacillota</taxon>
        <taxon>Negativicutes</taxon>
        <taxon>Selenomonadales</taxon>
        <taxon>Selenomonadaceae</taxon>
        <taxon>Selenomonas</taxon>
    </lineage>
</organism>
<dbReference type="Proteomes" id="UP000005309">
    <property type="component" value="Unassembled WGS sequence"/>
</dbReference>
<reference evidence="2 3" key="1">
    <citation type="submission" date="2009-04" db="EMBL/GenBank/DDBJ databases">
        <authorList>
            <person name="Qin X."/>
            <person name="Bachman B."/>
            <person name="Battles P."/>
            <person name="Bell A."/>
            <person name="Bess C."/>
            <person name="Bickham C."/>
            <person name="Chaboub L."/>
            <person name="Chen D."/>
            <person name="Coyle M."/>
            <person name="Deiros D.R."/>
            <person name="Dinh H."/>
            <person name="Forbes L."/>
            <person name="Fowler G."/>
            <person name="Francisco L."/>
            <person name="Fu Q."/>
            <person name="Gubbala S."/>
            <person name="Hale W."/>
            <person name="Han Y."/>
            <person name="Hemphill L."/>
            <person name="Highlander S.K."/>
            <person name="Hirani K."/>
            <person name="Hogues M."/>
            <person name="Jackson L."/>
            <person name="Jakkamsetti A."/>
            <person name="Javaid M."/>
            <person name="Jiang H."/>
            <person name="Korchina V."/>
            <person name="Kovar C."/>
            <person name="Lara F."/>
            <person name="Lee S."/>
            <person name="Mata R."/>
            <person name="Mathew T."/>
            <person name="Moen C."/>
            <person name="Morales K."/>
            <person name="Munidasa M."/>
            <person name="Nazareth L."/>
            <person name="Ngo R."/>
            <person name="Nguyen L."/>
            <person name="Okwuonu G."/>
            <person name="Ongeri F."/>
            <person name="Patil S."/>
            <person name="Petrosino J."/>
            <person name="Pham C."/>
            <person name="Pham P."/>
            <person name="Pu L.-L."/>
            <person name="Puazo M."/>
            <person name="Raj R."/>
            <person name="Reid J."/>
            <person name="Rouhana J."/>
            <person name="Saada N."/>
            <person name="Shang Y."/>
            <person name="Simmons D."/>
            <person name="Thornton R."/>
            <person name="Warren J."/>
            <person name="Weissenberger G."/>
            <person name="Zhang J."/>
            <person name="Zhang L."/>
            <person name="Zhou C."/>
            <person name="Zhu D."/>
            <person name="Muzny D."/>
            <person name="Worley K."/>
            <person name="Gibbs R."/>
        </authorList>
    </citation>
    <scope>NUCLEOTIDE SEQUENCE [LARGE SCALE GENOMIC DNA]</scope>
    <source>
        <strain evidence="2 3">ATCC 43531</strain>
    </source>
</reference>
<name>C4V1E6_9FIRM</name>
<dbReference type="EMBL" id="ACLA01000005">
    <property type="protein sequence ID" value="EEQ49272.1"/>
    <property type="molecule type" value="Genomic_DNA"/>
</dbReference>
<evidence type="ECO:0008006" key="4">
    <source>
        <dbReference type="Google" id="ProtNLM"/>
    </source>
</evidence>
<sequence length="215" mass="25118">MSIKTIYALTICTVLLLMPTVSAQTEGAGDEVLFFTGEGTEDVPPSWGLHDNVLKDRGHALYISLPFDVRRPFRRYRDSDEYFLTSKNEHIAFALFHRLYEPPSSNDAPLSRPSREEVIEKALDRLTDNDTANWTVLRSESLRLGSTPVKRVSVMYPYRFQSGEWHIFKMEYLFVCTDTEDWIVMFEYRADDRETTDDMLDTMFSSVRWRMIDTK</sequence>
<dbReference type="RefSeq" id="WP_006690604.1">
    <property type="nucleotide sequence ID" value="NZ_GG694007.1"/>
</dbReference>